<comment type="caution">
    <text evidence="2">The sequence shown here is derived from an EMBL/GenBank/DDBJ whole genome shotgun (WGS) entry which is preliminary data.</text>
</comment>
<sequence>MRDEQWNLIGFYSDPTPGDPDKIADLKDDFTRKYQTHADLTAFLNTIAQADNTDLAGKAVEAYLKKLGELPKKLNILTTHTEGMIGHLGMWENEVRSSQEGIKRVLSLSKDAQQDQIDAVNALSPVPFNKYSILQSIRQSPNSVYTNQMLDCVGINETETLESNKEISESALVSFRQKVAFACDDFDQAHREADRIRQHFEDKAREIAEKINNDQEAAGLHTDDWQKFFYSNGWKTVVKISKWVGTAVAVASLFVSGGCLALALLGVAVALVDFADSSAKFANGDMGLGEWVFSSVIDALSIIPVNTAFKELKNLGENTSVVKAVCGLNNPFAENIIGTFKAGAKGGVSGIAGALADNTYSIAHKGITSIAEKFSNTARKLVPGGDNTVAIVKKGLRMVHNNEEGASKMFKLAGV</sequence>
<keyword evidence="1" id="KW-0472">Membrane</keyword>
<reference evidence="3" key="1">
    <citation type="journal article" date="2019" name="Int. J. Syst. Evol. Microbiol.">
        <title>The Global Catalogue of Microorganisms (GCM) 10K type strain sequencing project: providing services to taxonomists for standard genome sequencing and annotation.</title>
        <authorList>
            <consortium name="The Broad Institute Genomics Platform"/>
            <consortium name="The Broad Institute Genome Sequencing Center for Infectious Disease"/>
            <person name="Wu L."/>
            <person name="Ma J."/>
        </authorList>
    </citation>
    <scope>NUCLEOTIDE SEQUENCE [LARGE SCALE GENOMIC DNA]</scope>
    <source>
        <strain evidence="3">CCM 8604</strain>
    </source>
</reference>
<dbReference type="RefSeq" id="WP_377937417.1">
    <property type="nucleotide sequence ID" value="NZ_JBHTHQ010000001.1"/>
</dbReference>
<name>A0ABW2Y2X0_9BIFI</name>
<dbReference type="Proteomes" id="UP001597036">
    <property type="component" value="Unassembled WGS sequence"/>
</dbReference>
<feature type="transmembrane region" description="Helical" evidence="1">
    <location>
        <begin position="243"/>
        <end position="271"/>
    </location>
</feature>
<evidence type="ECO:0000313" key="3">
    <source>
        <dbReference type="Proteomes" id="UP001597036"/>
    </source>
</evidence>
<organism evidence="2 3">
    <name type="scientific">Alloscardovia venturai</name>
    <dbReference type="NCBI Taxonomy" id="1769421"/>
    <lineage>
        <taxon>Bacteria</taxon>
        <taxon>Bacillati</taxon>
        <taxon>Actinomycetota</taxon>
        <taxon>Actinomycetes</taxon>
        <taxon>Bifidobacteriales</taxon>
        <taxon>Bifidobacteriaceae</taxon>
        <taxon>Alloscardovia</taxon>
    </lineage>
</organism>
<feature type="transmembrane region" description="Helical" evidence="1">
    <location>
        <begin position="291"/>
        <end position="309"/>
    </location>
</feature>
<keyword evidence="3" id="KW-1185">Reference proteome</keyword>
<keyword evidence="1" id="KW-0812">Transmembrane</keyword>
<protein>
    <submittedName>
        <fullName evidence="2">Uncharacterized protein</fullName>
    </submittedName>
</protein>
<evidence type="ECO:0000313" key="2">
    <source>
        <dbReference type="EMBL" id="MFD0704148.1"/>
    </source>
</evidence>
<evidence type="ECO:0000256" key="1">
    <source>
        <dbReference type="SAM" id="Phobius"/>
    </source>
</evidence>
<accession>A0ABW2Y2X0</accession>
<keyword evidence="1" id="KW-1133">Transmembrane helix</keyword>
<proteinExistence type="predicted"/>
<gene>
    <name evidence="2" type="ORF">ACFQY8_00040</name>
</gene>
<dbReference type="EMBL" id="JBHTHQ010000001">
    <property type="protein sequence ID" value="MFD0704148.1"/>
    <property type="molecule type" value="Genomic_DNA"/>
</dbReference>